<dbReference type="PANTHER" id="PTHR47331">
    <property type="entry name" value="PHD-TYPE DOMAIN-CONTAINING PROTEIN"/>
    <property type="match status" value="1"/>
</dbReference>
<dbReference type="AlphaFoldDB" id="A0A8X6W6S7"/>
<evidence type="ECO:0000313" key="2">
    <source>
        <dbReference type="EMBL" id="GFY28751.1"/>
    </source>
</evidence>
<dbReference type="EMBL" id="BMAU01021386">
    <property type="protein sequence ID" value="GFY28751.1"/>
    <property type="molecule type" value="Genomic_DNA"/>
</dbReference>
<sequence>MSDITTLNRKRSGIKSQLTKLNNVLKEGQSKMDIPELQAQLYSVLNIKQKYEALKEEYYRISKEKEFQKVEASIYEVDDDIQKLENLDILDKTLKRFWEIEEVETTEVYSDELKYCNDHFEKTHLRKPDGKFVVEMPFKPDSSEGILENSKAIASKRLDQLWTRLERDPAMQTLYSEFLNEYELLQHMEEVKEDSDVENGYYLPHHGVLRLSSKTTRLTVVFNASAKTSSGLSLNDLLCKGGVIQEDLFSILIRFRKYAYAFTADIRQMFRMIEVNPSQTKLQKILWKNSKTAPTKVYELKTVTYGTASAPYLATRVLQQLALDEEKDFPLASELLQRGGLTLHKWCSNKAPSTELREFSLDRSSDEVMVKTLDMLWDSLGDSFTYKVTPSTDCNYTKRDVLSQIARIYDPLGLLGPVIAKAKIFMQQLWLLKLDWNETLPPDVSTQWRNFIQSLKDIESIHVPRCFLVVPTKFVVLNGFADASSKACGAVIYVQTNETTNQLLCSKSRLAPIKSMTIPRLELCSCLLLAKLIHKVKAALKMQINSVNLYSDSTIALAWINSPSNLLKTFVSNRVSQIQELSRDFQWQHVPSELNPADLISRGLDDKTLATSELWFKGPDFSKLCLPSHRTEQNYSDLTDQFYINELKPVPKLTLSLNNDSKFLDELLSITNDFFKLIRILAFIFSAKFSSATGNRSVAANVSKGLKLFDDKFISKILFTEPDCLVHDDFFIQGFVKAEMKKRMTYKPSVQIRATCQNPAVYFQVDDHVDPGNCPAAVSSEKTRPSSYGVLPSPAELGYGINRCPRDLDESPDPSMSKIVLRDLIISSKYYKEEEAKELLEVITAERLETEQQQKLEQQEQLSIEKLRLEIELSRNAN</sequence>
<comment type="caution">
    <text evidence="2">The sequence shown here is derived from an EMBL/GenBank/DDBJ whole genome shotgun (WGS) entry which is preliminary data.</text>
</comment>
<name>A0A8X6W6S7_TRICX</name>
<dbReference type="InterPro" id="IPR008042">
    <property type="entry name" value="Retrotrans_Pao"/>
</dbReference>
<dbReference type="InterPro" id="IPR036397">
    <property type="entry name" value="RNaseH_sf"/>
</dbReference>
<keyword evidence="1" id="KW-0175">Coiled coil</keyword>
<gene>
    <name evidence="2" type="primary">AVEN_117938_1</name>
    <name evidence="2" type="ORF">TNCV_3441181</name>
</gene>
<dbReference type="SUPFAM" id="SSF56672">
    <property type="entry name" value="DNA/RNA polymerases"/>
    <property type="match status" value="1"/>
</dbReference>
<proteinExistence type="predicted"/>
<dbReference type="Pfam" id="PF05380">
    <property type="entry name" value="Peptidase_A17"/>
    <property type="match status" value="1"/>
</dbReference>
<dbReference type="GO" id="GO:0071897">
    <property type="term" value="P:DNA biosynthetic process"/>
    <property type="evidence" value="ECO:0007669"/>
    <property type="project" value="UniProtKB-ARBA"/>
</dbReference>
<dbReference type="InterPro" id="IPR043502">
    <property type="entry name" value="DNA/RNA_pol_sf"/>
</dbReference>
<protein>
    <submittedName>
        <fullName evidence="2">Uncharacterized protein</fullName>
    </submittedName>
</protein>
<keyword evidence="3" id="KW-1185">Reference proteome</keyword>
<accession>A0A8X6W6S7</accession>
<feature type="coiled-coil region" evidence="1">
    <location>
        <begin position="833"/>
        <end position="865"/>
    </location>
</feature>
<evidence type="ECO:0000313" key="3">
    <source>
        <dbReference type="Proteomes" id="UP000887159"/>
    </source>
</evidence>
<dbReference type="Proteomes" id="UP000887159">
    <property type="component" value="Unassembled WGS sequence"/>
</dbReference>
<dbReference type="PANTHER" id="PTHR47331:SF8">
    <property type="match status" value="1"/>
</dbReference>
<organism evidence="2 3">
    <name type="scientific">Trichonephila clavipes</name>
    <name type="common">Golden silk orbweaver</name>
    <name type="synonym">Nephila clavipes</name>
    <dbReference type="NCBI Taxonomy" id="2585209"/>
    <lineage>
        <taxon>Eukaryota</taxon>
        <taxon>Metazoa</taxon>
        <taxon>Ecdysozoa</taxon>
        <taxon>Arthropoda</taxon>
        <taxon>Chelicerata</taxon>
        <taxon>Arachnida</taxon>
        <taxon>Araneae</taxon>
        <taxon>Araneomorphae</taxon>
        <taxon>Entelegynae</taxon>
        <taxon>Araneoidea</taxon>
        <taxon>Nephilidae</taxon>
        <taxon>Trichonephila</taxon>
    </lineage>
</organism>
<reference evidence="2" key="1">
    <citation type="submission" date="2020-08" db="EMBL/GenBank/DDBJ databases">
        <title>Multicomponent nature underlies the extraordinary mechanical properties of spider dragline silk.</title>
        <authorList>
            <person name="Kono N."/>
            <person name="Nakamura H."/>
            <person name="Mori M."/>
            <person name="Yoshida Y."/>
            <person name="Ohtoshi R."/>
            <person name="Malay A.D."/>
            <person name="Moran D.A.P."/>
            <person name="Tomita M."/>
            <person name="Numata K."/>
            <person name="Arakawa K."/>
        </authorList>
    </citation>
    <scope>NUCLEOTIDE SEQUENCE</scope>
</reference>
<evidence type="ECO:0000256" key="1">
    <source>
        <dbReference type="SAM" id="Coils"/>
    </source>
</evidence>
<dbReference type="GO" id="GO:0003676">
    <property type="term" value="F:nucleic acid binding"/>
    <property type="evidence" value="ECO:0007669"/>
    <property type="project" value="InterPro"/>
</dbReference>
<dbReference type="Gene3D" id="3.30.420.10">
    <property type="entry name" value="Ribonuclease H-like superfamily/Ribonuclease H"/>
    <property type="match status" value="1"/>
</dbReference>